<keyword evidence="3" id="KW-1185">Reference proteome</keyword>
<dbReference type="Gene3D" id="3.90.1600.10">
    <property type="entry name" value="Palm domain of DNA polymerase"/>
    <property type="match status" value="1"/>
</dbReference>
<accession>A0ABY4PAD5</accession>
<dbReference type="SUPFAM" id="SSF56672">
    <property type="entry name" value="DNA/RNA polymerases"/>
    <property type="match status" value="1"/>
</dbReference>
<evidence type="ECO:0000313" key="2">
    <source>
        <dbReference type="EMBL" id="UQS82585.1"/>
    </source>
</evidence>
<name>A0ABY4PAD5_9LACO</name>
<dbReference type="Pfam" id="PF04404">
    <property type="entry name" value="ERF"/>
    <property type="match status" value="1"/>
</dbReference>
<feature type="region of interest" description="Disordered" evidence="1">
    <location>
        <begin position="777"/>
        <end position="811"/>
    </location>
</feature>
<reference evidence="2" key="1">
    <citation type="journal article" date="2022" name="Int. J. Syst. Evol. Microbiol.">
        <title>Apilactobacillus apisilvae sp. nov., Nicolia spurrieriana gen. nov. sp. nov., Bombilactobacillus folatiphilus sp. nov. and Bombilactobacillus thymidiniphilus sp. nov., four new lactic acid bacterial isolates from stingless bees Tetragonula carbonaria and Austroplebeia australis.</title>
        <authorList>
            <person name="Oliphant S.A."/>
            <person name="Watson-Haigh N.S."/>
            <person name="Sumby K.M."/>
            <person name="Gardner J."/>
            <person name="Groom S."/>
            <person name="Jiranek V."/>
        </authorList>
    </citation>
    <scope>NUCLEOTIDE SEQUENCE</scope>
    <source>
        <strain evidence="2">SG4_D2</strain>
    </source>
</reference>
<dbReference type="InterPro" id="IPR043502">
    <property type="entry name" value="DNA/RNA_pol_sf"/>
</dbReference>
<evidence type="ECO:0000313" key="3">
    <source>
        <dbReference type="Proteomes" id="UP000831495"/>
    </source>
</evidence>
<feature type="compositionally biased region" description="Polar residues" evidence="1">
    <location>
        <begin position="791"/>
        <end position="804"/>
    </location>
</feature>
<gene>
    <name evidence="2" type="ORF">MOO45_02755</name>
</gene>
<dbReference type="Proteomes" id="UP000831495">
    <property type="component" value="Chromosome"/>
</dbReference>
<sequence length="876" mass="99875">MIYDIEVFKEDWLVVIHDVTNNSTRVIHNDLKQVKDMFDAKDHKLFVGFNNKHYDDYIILTMLAGGSNKLVKEHNDWIIGGKNPWEFKFIQYRKKPFYSSDLRDDLSINLSLKAIEANLGKSIVETGVPFGIDRALTKAELDLEIKYCSSDVLNTVRLFNERKNYLDAKLTVGKLKDFEPRYALSLTNAKLTAAFLEAKKKNHTDEFDYPINENLKIGKYQEVLDFFKDPISFEQKRLKAKLTKAKSERSKQSIKRQLKELTSMYQTSLDVKVAGVPHTYAWGGLHGAVKNYFVKEDSEHTILTADVSSYYPSLMIQYQYLSRNVPNPKGFEDVYHQRIKAKNSGDKATAGALKLILNTTYGASKNQFNELFDPRQANAICINGQLLLTDLIDKLEDIESFELIQTNTDGIIFRFKNEVADEIESTLEEWEHRTNMNMERTAMKVIAQKDVNNYVMMKGESYIFENGQKVVIDEDHDALKTKGGYVSLFKGGSFENRSLVVLNKALVDYFMNGIDPKETIENDQNVLDFQMVAKTGSTYDRTVQVVNGQDVEVQKVNRVYASKDESNGSLFKLKGNGRRDKISNLPEHCEIDNTNTITLEQIDKEFYIELANKRIADYVGKKGYEVAASKKTVTKAKESDVSELNIYQKITNVRLEFLDEEIKKSGVNRFSEYKYFELEDIVPIANRLLAKYHLTANISFNHEVATLKVVDADSIVRDENHVIKSVDFEEFKSPMVELTAKGMNSIQAMGAVETYQRRYLYFLLLDVVEHDEIDSGNTAAKEEPQAEKSNKVATTKVNKKSASATERKNAKAKITNADGEMTDVQKHSIVKGLKKLRAKDEKYEPFIAKVKTKIKGGLTQKQADKLLEKVGDTVAE</sequence>
<protein>
    <submittedName>
        <fullName evidence="2">ERF family protein</fullName>
    </submittedName>
</protein>
<dbReference type="EMBL" id="CP093366">
    <property type="protein sequence ID" value="UQS82585.1"/>
    <property type="molecule type" value="Genomic_DNA"/>
</dbReference>
<evidence type="ECO:0000256" key="1">
    <source>
        <dbReference type="SAM" id="MobiDB-lite"/>
    </source>
</evidence>
<dbReference type="RefSeq" id="WP_249514863.1">
    <property type="nucleotide sequence ID" value="NZ_CP093366.1"/>
</dbReference>
<dbReference type="InterPro" id="IPR023211">
    <property type="entry name" value="DNA_pol_palm_dom_sf"/>
</dbReference>
<feature type="compositionally biased region" description="Basic and acidic residues" evidence="1">
    <location>
        <begin position="780"/>
        <end position="790"/>
    </location>
</feature>
<organism evidence="2 3">
    <name type="scientific">Bombilactobacillus folatiphilus</name>
    <dbReference type="NCBI Taxonomy" id="2923362"/>
    <lineage>
        <taxon>Bacteria</taxon>
        <taxon>Bacillati</taxon>
        <taxon>Bacillota</taxon>
        <taxon>Bacilli</taxon>
        <taxon>Lactobacillales</taxon>
        <taxon>Lactobacillaceae</taxon>
        <taxon>Bombilactobacillus</taxon>
    </lineage>
</organism>
<dbReference type="InterPro" id="IPR007499">
    <property type="entry name" value="ERF_bacteria_virus"/>
</dbReference>
<proteinExistence type="predicted"/>